<accession>A0A9X1WB01</accession>
<evidence type="ECO:0000313" key="2">
    <source>
        <dbReference type="Proteomes" id="UP001139488"/>
    </source>
</evidence>
<keyword evidence="2" id="KW-1185">Reference proteome</keyword>
<protein>
    <recommendedName>
        <fullName evidence="3">RHS repeat-associated core domain-containing protein</fullName>
    </recommendedName>
</protein>
<organism evidence="1 2">
    <name type="scientific">Vibrio gelatinilyticus</name>
    <dbReference type="NCBI Taxonomy" id="2893468"/>
    <lineage>
        <taxon>Bacteria</taxon>
        <taxon>Pseudomonadati</taxon>
        <taxon>Pseudomonadota</taxon>
        <taxon>Gammaproteobacteria</taxon>
        <taxon>Vibrionales</taxon>
        <taxon>Vibrionaceae</taxon>
        <taxon>Vibrio</taxon>
    </lineage>
</organism>
<dbReference type="EMBL" id="JAJNNZ010000005">
    <property type="protein sequence ID" value="MCJ2376894.1"/>
    <property type="molecule type" value="Genomic_DNA"/>
</dbReference>
<name>A0A9X1WB01_9VIBR</name>
<dbReference type="Gene3D" id="2.180.10.10">
    <property type="entry name" value="RHS repeat-associated core"/>
    <property type="match status" value="1"/>
</dbReference>
<evidence type="ECO:0000313" key="1">
    <source>
        <dbReference type="EMBL" id="MCJ2376894.1"/>
    </source>
</evidence>
<proteinExistence type="predicted"/>
<comment type="caution">
    <text evidence="1">The sequence shown here is derived from an EMBL/GenBank/DDBJ whole genome shotgun (WGS) entry which is preliminary data.</text>
</comment>
<dbReference type="RefSeq" id="WP_244356814.1">
    <property type="nucleotide sequence ID" value="NZ_JAJNNZ010000005.1"/>
</dbReference>
<reference evidence="1" key="1">
    <citation type="submission" date="2021-11" db="EMBL/GenBank/DDBJ databases">
        <title>Vibrio ZSDE26 sp. nov. and Vibrio ZSDZ34 sp. nov., isolated from coastal seawater in Qingdao.</title>
        <authorList>
            <person name="Zhang P."/>
        </authorList>
    </citation>
    <scope>NUCLEOTIDE SEQUENCE</scope>
    <source>
        <strain evidence="1">ZSDZ34</strain>
    </source>
</reference>
<dbReference type="AlphaFoldDB" id="A0A9X1WB01"/>
<evidence type="ECO:0008006" key="3">
    <source>
        <dbReference type="Google" id="ProtNLM"/>
    </source>
</evidence>
<gene>
    <name evidence="1" type="ORF">LNL84_08600</name>
</gene>
<sequence length="228" mass="24435">MVQLDARWYNPHSSRFQQPDYWNLRNTHLPAAIQHELMRFTGLNTAQLLNDPSQQLAYGYVSGNPLGFVDPLGLCSPEFYGKEPINSYSSAGTVIEINYDGTVSQYGVDSYRAAEIAGVTPYEQQDIDSFSDTMTAISTGATLVGNLPVAAVAGGLAGIGTIVSIAMDDEPLKAATVEAASVVTGTKIIKSLEVIAKGADVIPENNLTDGVIKHIENKIVDTIKEANE</sequence>
<dbReference type="Proteomes" id="UP001139488">
    <property type="component" value="Unassembled WGS sequence"/>
</dbReference>